<reference evidence="3 4" key="1">
    <citation type="submission" date="2019-02" db="EMBL/GenBank/DDBJ databases">
        <title>Deep-cultivation of Planctomycetes and their phenomic and genomic characterization uncovers novel biology.</title>
        <authorList>
            <person name="Wiegand S."/>
            <person name="Jogler M."/>
            <person name="Boedeker C."/>
            <person name="Pinto D."/>
            <person name="Vollmers J."/>
            <person name="Rivas-Marin E."/>
            <person name="Kohn T."/>
            <person name="Peeters S.H."/>
            <person name="Heuer A."/>
            <person name="Rast P."/>
            <person name="Oberbeckmann S."/>
            <person name="Bunk B."/>
            <person name="Jeske O."/>
            <person name="Meyerdierks A."/>
            <person name="Storesund J.E."/>
            <person name="Kallscheuer N."/>
            <person name="Luecker S."/>
            <person name="Lage O.M."/>
            <person name="Pohl T."/>
            <person name="Merkel B.J."/>
            <person name="Hornburger P."/>
            <person name="Mueller R.-W."/>
            <person name="Bruemmer F."/>
            <person name="Labrenz M."/>
            <person name="Spormann A.M."/>
            <person name="Op den Camp H."/>
            <person name="Overmann J."/>
            <person name="Amann R."/>
            <person name="Jetten M.S.M."/>
            <person name="Mascher T."/>
            <person name="Medema M.H."/>
            <person name="Devos D.P."/>
            <person name="Kaster A.-K."/>
            <person name="Ovreas L."/>
            <person name="Rohde M."/>
            <person name="Galperin M.Y."/>
            <person name="Jogler C."/>
        </authorList>
    </citation>
    <scope>NUCLEOTIDE SEQUENCE [LARGE SCALE GENOMIC DNA]</scope>
    <source>
        <strain evidence="3 4">Pan161</strain>
    </source>
</reference>
<keyword evidence="2" id="KW-1133">Transmembrane helix</keyword>
<evidence type="ECO:0000313" key="4">
    <source>
        <dbReference type="Proteomes" id="UP000316855"/>
    </source>
</evidence>
<keyword evidence="2" id="KW-0812">Transmembrane</keyword>
<feature type="transmembrane region" description="Helical" evidence="2">
    <location>
        <begin position="277"/>
        <end position="305"/>
    </location>
</feature>
<protein>
    <submittedName>
        <fullName evidence="3">Uncharacterized protein</fullName>
    </submittedName>
</protein>
<dbReference type="KEGG" id="gax:Pan161_14030"/>
<keyword evidence="4" id="KW-1185">Reference proteome</keyword>
<keyword evidence="2" id="KW-0472">Membrane</keyword>
<feature type="transmembrane region" description="Helical" evidence="2">
    <location>
        <begin position="344"/>
        <end position="368"/>
    </location>
</feature>
<dbReference type="Proteomes" id="UP000316855">
    <property type="component" value="Chromosome"/>
</dbReference>
<proteinExistence type="predicted"/>
<dbReference type="RefSeq" id="WP_145225280.1">
    <property type="nucleotide sequence ID" value="NZ_CP036343.1"/>
</dbReference>
<feature type="transmembrane region" description="Helical" evidence="2">
    <location>
        <begin position="185"/>
        <end position="213"/>
    </location>
</feature>
<feature type="region of interest" description="Disordered" evidence="1">
    <location>
        <begin position="400"/>
        <end position="430"/>
    </location>
</feature>
<evidence type="ECO:0000256" key="1">
    <source>
        <dbReference type="SAM" id="MobiDB-lite"/>
    </source>
</evidence>
<sequence length="430" mass="47461">MMNQKPALITEPVPYKTLFPWLNLFRVFRLAVDFQKILLAAAAILLLMLGNQLFNKLPFAPQQPASSRSALVHQRIEFPPRNSDLFLHSPQQGLIPEPEQPPGLANLIRGTTLLEPMSYFTNPVLTLFETGASWSMLAYATTQLLWAIIVWAVFGGAITRIAAIQFAQDDHIGIRAALSFSLKRILSLVSAPLLPFAGMGFFWVLCLLIGLLGNIPSAGGVIVSLLWGLAFLFAFVMSLILLVTLAGWPLMMTTISVEDSDGFDGLSRIFSYIFGRIWYFLWLVLVTLCYGAACLFFVALLMQLVSRLAFWGVSWGMGSEQAFQLFNQGQTTLATSISMGWGSILNITFSGFVISFFWSANTVIYFLLRKCDDGTPIDHVYYAEEEADTANELPLAGVAKAGEPVIERPVTSNTTADGEQQDAKETTDPE</sequence>
<dbReference type="OrthoDB" id="260428at2"/>
<feature type="transmembrane region" description="Helical" evidence="2">
    <location>
        <begin position="37"/>
        <end position="54"/>
    </location>
</feature>
<accession>A0A517V9T9</accession>
<feature type="compositionally biased region" description="Basic and acidic residues" evidence="1">
    <location>
        <begin position="421"/>
        <end position="430"/>
    </location>
</feature>
<name>A0A517V9T9_9PLAN</name>
<organism evidence="3 4">
    <name type="scientific">Gimesia algae</name>
    <dbReference type="NCBI Taxonomy" id="2527971"/>
    <lineage>
        <taxon>Bacteria</taxon>
        <taxon>Pseudomonadati</taxon>
        <taxon>Planctomycetota</taxon>
        <taxon>Planctomycetia</taxon>
        <taxon>Planctomycetales</taxon>
        <taxon>Planctomycetaceae</taxon>
        <taxon>Gimesia</taxon>
    </lineage>
</organism>
<feature type="transmembrane region" description="Helical" evidence="2">
    <location>
        <begin position="144"/>
        <end position="164"/>
    </location>
</feature>
<dbReference type="AlphaFoldDB" id="A0A517V9T9"/>
<evidence type="ECO:0000313" key="3">
    <source>
        <dbReference type="EMBL" id="QDT89771.1"/>
    </source>
</evidence>
<gene>
    <name evidence="3" type="ORF">Pan161_14030</name>
</gene>
<dbReference type="EMBL" id="CP036343">
    <property type="protein sequence ID" value="QDT89771.1"/>
    <property type="molecule type" value="Genomic_DNA"/>
</dbReference>
<evidence type="ECO:0000256" key="2">
    <source>
        <dbReference type="SAM" id="Phobius"/>
    </source>
</evidence>
<feature type="transmembrane region" description="Helical" evidence="2">
    <location>
        <begin position="225"/>
        <end position="248"/>
    </location>
</feature>